<gene>
    <name evidence="1" type="ORF">DFR56_11674</name>
</gene>
<dbReference type="AlphaFoldDB" id="A0A2V3VTR1"/>
<evidence type="ECO:0000313" key="2">
    <source>
        <dbReference type="Proteomes" id="UP000247978"/>
    </source>
</evidence>
<dbReference type="InterPro" id="IPR036597">
    <property type="entry name" value="Fido-like_dom_sf"/>
</dbReference>
<dbReference type="Gene3D" id="1.10.3290.10">
    <property type="entry name" value="Fido-like domain"/>
    <property type="match status" value="1"/>
</dbReference>
<protein>
    <recommendedName>
        <fullName evidence="3">Fido domain-containing protein</fullName>
    </recommendedName>
</protein>
<dbReference type="Proteomes" id="UP000247978">
    <property type="component" value="Unassembled WGS sequence"/>
</dbReference>
<accession>A0A2V3VTR1</accession>
<dbReference type="EMBL" id="QJJQ01000016">
    <property type="protein sequence ID" value="PXW83395.1"/>
    <property type="molecule type" value="Genomic_DNA"/>
</dbReference>
<evidence type="ECO:0000313" key="1">
    <source>
        <dbReference type="EMBL" id="PXW83395.1"/>
    </source>
</evidence>
<proteinExistence type="predicted"/>
<dbReference type="SUPFAM" id="SSF140931">
    <property type="entry name" value="Fic-like"/>
    <property type="match status" value="1"/>
</dbReference>
<reference evidence="1 2" key="1">
    <citation type="submission" date="2018-05" db="EMBL/GenBank/DDBJ databases">
        <title>Genomic Encyclopedia of Type Strains, Phase IV (KMG-IV): sequencing the most valuable type-strain genomes for metagenomic binning, comparative biology and taxonomic classification.</title>
        <authorList>
            <person name="Goeker M."/>
        </authorList>
    </citation>
    <scope>NUCLEOTIDE SEQUENCE [LARGE SCALE GENOMIC DNA]</scope>
    <source>
        <strain evidence="1 2">DSM 28556</strain>
    </source>
</reference>
<comment type="caution">
    <text evidence="1">The sequence shown here is derived from an EMBL/GenBank/DDBJ whole genome shotgun (WGS) entry which is preliminary data.</text>
</comment>
<evidence type="ECO:0008006" key="3">
    <source>
        <dbReference type="Google" id="ProtNLM"/>
    </source>
</evidence>
<organism evidence="1 2">
    <name type="scientific">Pseudogracilibacillus auburnensis</name>
    <dbReference type="NCBI Taxonomy" id="1494959"/>
    <lineage>
        <taxon>Bacteria</taxon>
        <taxon>Bacillati</taxon>
        <taxon>Bacillota</taxon>
        <taxon>Bacilli</taxon>
        <taxon>Bacillales</taxon>
        <taxon>Bacillaceae</taxon>
        <taxon>Pseudogracilibacillus</taxon>
    </lineage>
</organism>
<name>A0A2V3VTR1_9BACI</name>
<keyword evidence="2" id="KW-1185">Reference proteome</keyword>
<sequence>MQQLVWHILILNSICFIRFEGGNGRVVRIFIREYALSKGVNWEFEKMNREAYLRAMIKSVTNLDFLKQII</sequence>